<feature type="active site" description="Charge relay system" evidence="2">
    <location>
        <position position="412"/>
    </location>
</feature>
<dbReference type="PIRSF" id="PIRSF000862">
    <property type="entry name" value="Steryl_ester_lip"/>
    <property type="match status" value="1"/>
</dbReference>
<comment type="similarity">
    <text evidence="1">Belongs to the AB hydrolase superfamily. Lipase family.</text>
</comment>
<feature type="active site" description="Charge relay system" evidence="2">
    <location>
        <position position="379"/>
    </location>
</feature>
<keyword evidence="3" id="KW-1133">Transmembrane helix</keyword>
<feature type="active site" description="Nucleophile" evidence="2">
    <location>
        <position position="179"/>
    </location>
</feature>
<keyword evidence="6" id="KW-1185">Reference proteome</keyword>
<evidence type="ECO:0000313" key="5">
    <source>
        <dbReference type="EMBL" id="KAG0498869.1"/>
    </source>
</evidence>
<dbReference type="InterPro" id="IPR006693">
    <property type="entry name" value="AB_hydrolase_lipase"/>
</dbReference>
<reference evidence="5 6" key="1">
    <citation type="journal article" date="2020" name="Nat. Food">
        <title>A phased Vanilla planifolia genome enables genetic improvement of flavour and production.</title>
        <authorList>
            <person name="Hasing T."/>
            <person name="Tang H."/>
            <person name="Brym M."/>
            <person name="Khazi F."/>
            <person name="Huang T."/>
            <person name="Chambers A.H."/>
        </authorList>
    </citation>
    <scope>NUCLEOTIDE SEQUENCE [LARGE SCALE GENOMIC DNA]</scope>
    <source>
        <tissue evidence="5">Leaf</tissue>
    </source>
</reference>
<dbReference type="SUPFAM" id="SSF53474">
    <property type="entry name" value="alpha/beta-Hydrolases"/>
    <property type="match status" value="1"/>
</dbReference>
<keyword evidence="3" id="KW-0472">Membrane</keyword>
<protein>
    <recommendedName>
        <fullName evidence="4">Partial AB-hydrolase lipase domain-containing protein</fullName>
    </recommendedName>
</protein>
<organism evidence="5 6">
    <name type="scientific">Vanilla planifolia</name>
    <name type="common">Vanilla</name>
    <dbReference type="NCBI Taxonomy" id="51239"/>
    <lineage>
        <taxon>Eukaryota</taxon>
        <taxon>Viridiplantae</taxon>
        <taxon>Streptophyta</taxon>
        <taxon>Embryophyta</taxon>
        <taxon>Tracheophyta</taxon>
        <taxon>Spermatophyta</taxon>
        <taxon>Magnoliopsida</taxon>
        <taxon>Liliopsida</taxon>
        <taxon>Asparagales</taxon>
        <taxon>Orchidaceae</taxon>
        <taxon>Vanilloideae</taxon>
        <taxon>Vanilleae</taxon>
        <taxon>Vanilla</taxon>
    </lineage>
</organism>
<keyword evidence="3" id="KW-0812">Transmembrane</keyword>
<proteinExistence type="inferred from homology"/>
<gene>
    <name evidence="5" type="ORF">HPP92_003560</name>
</gene>
<evidence type="ECO:0000313" key="6">
    <source>
        <dbReference type="Proteomes" id="UP000636800"/>
    </source>
</evidence>
<dbReference type="GO" id="GO:0006629">
    <property type="term" value="P:lipid metabolic process"/>
    <property type="evidence" value="ECO:0007669"/>
    <property type="project" value="InterPro"/>
</dbReference>
<dbReference type="EMBL" id="JADCNL010000001">
    <property type="protein sequence ID" value="KAG0498869.1"/>
    <property type="molecule type" value="Genomic_DNA"/>
</dbReference>
<dbReference type="AlphaFoldDB" id="A0A835S072"/>
<dbReference type="GO" id="GO:0016788">
    <property type="term" value="F:hydrolase activity, acting on ester bonds"/>
    <property type="evidence" value="ECO:0007669"/>
    <property type="project" value="InterPro"/>
</dbReference>
<dbReference type="InterPro" id="IPR025483">
    <property type="entry name" value="Lipase_euk"/>
</dbReference>
<sequence length="441" mass="49506">MAIQFHGFLPFYFLFFFSFLWLTCFSIHKPEGVGICSSVVQPVGYKCEEFEVTTEDGYILGIQRIPEGRAGGNGTKRQPVLLQHGVLVDGISWLLNSPEQSLAYVLADNGFDVWIANTRGTRPSFRHVSLSPSDKVIALAIMQAYWAWSWDELAAHDLPAMIDFISKKTGQKLHYVGHSLVMTISFSFYRAHLLLFIPVFLSHGLMLQGTLIALASLSERREVDKMKSVALLCPVAYLDHMETPLGIVAAKVFLGEILSDWLGMPEFNLNNKKISNFLSKLCSANPGIDCNDLVISFTGNNCCLNASTVDVFLKYEPQPTSMKNMVHLAQTFRDGILRKYDYGSNVTNFERYGQHTPPVYNLSNIPNSLPLFLGHGGKDFLADVKDVEHLLDNLKFHDPDQLSVHYVQEYAHEDFVLGVSAKHMVYESVMTFLGITSNIIF</sequence>
<name>A0A835S072_VANPL</name>
<dbReference type="PANTHER" id="PTHR11005">
    <property type="entry name" value="LYSOSOMAL ACID LIPASE-RELATED"/>
    <property type="match status" value="1"/>
</dbReference>
<dbReference type="Proteomes" id="UP000636800">
    <property type="component" value="Chromosome 1"/>
</dbReference>
<evidence type="ECO:0000259" key="4">
    <source>
        <dbReference type="Pfam" id="PF04083"/>
    </source>
</evidence>
<dbReference type="InterPro" id="IPR029058">
    <property type="entry name" value="AB_hydrolase_fold"/>
</dbReference>
<dbReference type="Gene3D" id="3.40.50.1820">
    <property type="entry name" value="alpha/beta hydrolase"/>
    <property type="match status" value="1"/>
</dbReference>
<dbReference type="Pfam" id="PF04083">
    <property type="entry name" value="Abhydro_lipase"/>
    <property type="match status" value="1"/>
</dbReference>
<feature type="domain" description="Partial AB-hydrolase lipase" evidence="4">
    <location>
        <begin position="38"/>
        <end position="96"/>
    </location>
</feature>
<accession>A0A835S072</accession>
<evidence type="ECO:0000256" key="3">
    <source>
        <dbReference type="SAM" id="Phobius"/>
    </source>
</evidence>
<evidence type="ECO:0000256" key="2">
    <source>
        <dbReference type="PIRSR" id="PIRSR000862-1"/>
    </source>
</evidence>
<comment type="caution">
    <text evidence="5">The sequence shown here is derived from an EMBL/GenBank/DDBJ whole genome shotgun (WGS) entry which is preliminary data.</text>
</comment>
<dbReference type="OrthoDB" id="361580at2759"/>
<feature type="transmembrane region" description="Helical" evidence="3">
    <location>
        <begin position="6"/>
        <end position="25"/>
    </location>
</feature>
<evidence type="ECO:0000256" key="1">
    <source>
        <dbReference type="ARBA" id="ARBA00010701"/>
    </source>
</evidence>